<dbReference type="SUPFAM" id="SSF51338">
    <property type="entry name" value="Composite domain of metallo-dependent hydrolases"/>
    <property type="match status" value="2"/>
</dbReference>
<evidence type="ECO:0000259" key="1">
    <source>
        <dbReference type="Pfam" id="PF01979"/>
    </source>
</evidence>
<dbReference type="AlphaFoldDB" id="A0A399E5Q8"/>
<comment type="caution">
    <text evidence="2">The sequence shown here is derived from an EMBL/GenBank/DDBJ whole genome shotgun (WGS) entry which is preliminary data.</text>
</comment>
<reference evidence="2 3" key="1">
    <citation type="submission" date="2018-08" db="EMBL/GenBank/DDBJ databases">
        <title>Meiothermus cateniformans JCM 15151 genome sequencing project.</title>
        <authorList>
            <person name="Da Costa M.S."/>
            <person name="Albuquerque L."/>
            <person name="Raposo P."/>
            <person name="Froufe H.J.C."/>
            <person name="Barroso C.S."/>
            <person name="Egas C."/>
        </authorList>
    </citation>
    <scope>NUCLEOTIDE SEQUENCE [LARGE SCALE GENOMIC DNA]</scope>
    <source>
        <strain evidence="2 3">JCM 15151</strain>
    </source>
</reference>
<proteinExistence type="predicted"/>
<dbReference type="Gene3D" id="3.20.20.140">
    <property type="entry name" value="Metal-dependent hydrolases"/>
    <property type="match status" value="1"/>
</dbReference>
<feature type="domain" description="Amidohydrolase-related" evidence="1">
    <location>
        <begin position="65"/>
        <end position="412"/>
    </location>
</feature>
<dbReference type="InterPro" id="IPR011059">
    <property type="entry name" value="Metal-dep_hydrolase_composite"/>
</dbReference>
<dbReference type="EMBL" id="QWKX01000024">
    <property type="protein sequence ID" value="RIH77601.1"/>
    <property type="molecule type" value="Genomic_DNA"/>
</dbReference>
<sequence>MLDLLVSPITLLQNAQVLDVENGVLLPNQRVVVRDGRIERLEPMHAEAPEARAAEVVQLDLGGKTLLPGLIDAHVHVLAWTANLRELHNASPHYNALQAAEIMRAMLLRGFTTVRDAAGADFGLKRAVEEGLISGPRLFICGRALSQTGGHADSRAAGETVVETVSTPVAFGRVVDGVPEVRRAVREEVRRGADHIKLMLGGGIASPTDRLTNDQFSLEEIRAAVEEAEMADLYVMAHTYTARAVNRAIECGVRSLEHCNLIDESSVELFLRHGAWMVPTLITYQALAQEGVAAGLPREVAYKIDLVLDKGLAALEMAYKAGVNLAYGTDLLGAMHRHQLEEFAIRAQVQPNLEVIRAATLYAARLLRVEGQLGVVAPGAYADLIAVDGNPLEDIRVLTRPEQHLELVMKGGMVYYQRDGRTGVWRSGTLSQRSG</sequence>
<dbReference type="SUPFAM" id="SSF51556">
    <property type="entry name" value="Metallo-dependent hydrolases"/>
    <property type="match status" value="1"/>
</dbReference>
<dbReference type="InterPro" id="IPR057744">
    <property type="entry name" value="OTAase-like"/>
</dbReference>
<evidence type="ECO:0000313" key="3">
    <source>
        <dbReference type="Proteomes" id="UP000266089"/>
    </source>
</evidence>
<dbReference type="Gene3D" id="2.30.40.10">
    <property type="entry name" value="Urease, subunit C, domain 1"/>
    <property type="match status" value="1"/>
</dbReference>
<dbReference type="Pfam" id="PF01979">
    <property type="entry name" value="Amidohydro_1"/>
    <property type="match status" value="1"/>
</dbReference>
<dbReference type="Proteomes" id="UP000266089">
    <property type="component" value="Unassembled WGS sequence"/>
</dbReference>
<dbReference type="InterPro" id="IPR051781">
    <property type="entry name" value="Metallo-dep_Hydrolase"/>
</dbReference>
<accession>A0A399E5Q8</accession>
<evidence type="ECO:0000313" key="2">
    <source>
        <dbReference type="EMBL" id="RIH77601.1"/>
    </source>
</evidence>
<dbReference type="PANTHER" id="PTHR43135">
    <property type="entry name" value="ALPHA-D-RIBOSE 1-METHYLPHOSPHONATE 5-TRIPHOSPHATE DIPHOSPHATASE"/>
    <property type="match status" value="1"/>
</dbReference>
<dbReference type="CDD" id="cd01299">
    <property type="entry name" value="Met_dep_hydrolase_A"/>
    <property type="match status" value="1"/>
</dbReference>
<protein>
    <submittedName>
        <fullName evidence="2">Imidazolonepropionase</fullName>
        <ecNumber evidence="2">3.5.2.7</ecNumber>
    </submittedName>
</protein>
<dbReference type="GO" id="GO:0050480">
    <property type="term" value="F:imidazolonepropionase activity"/>
    <property type="evidence" value="ECO:0007669"/>
    <property type="project" value="UniProtKB-EC"/>
</dbReference>
<name>A0A399E5Q8_9DEIN</name>
<dbReference type="InterPro" id="IPR032466">
    <property type="entry name" value="Metal_Hydrolase"/>
</dbReference>
<dbReference type="EC" id="3.5.2.7" evidence="2"/>
<dbReference type="InterPro" id="IPR006680">
    <property type="entry name" value="Amidohydro-rel"/>
</dbReference>
<dbReference type="PANTHER" id="PTHR43135:SF3">
    <property type="entry name" value="ALPHA-D-RIBOSE 1-METHYLPHOSPHONATE 5-TRIPHOSPHATE DIPHOSPHATASE"/>
    <property type="match status" value="1"/>
</dbReference>
<organism evidence="2 3">
    <name type="scientific">Meiothermus taiwanensis</name>
    <dbReference type="NCBI Taxonomy" id="172827"/>
    <lineage>
        <taxon>Bacteria</taxon>
        <taxon>Thermotogati</taxon>
        <taxon>Deinococcota</taxon>
        <taxon>Deinococci</taxon>
        <taxon>Thermales</taxon>
        <taxon>Thermaceae</taxon>
        <taxon>Meiothermus</taxon>
    </lineage>
</organism>
<gene>
    <name evidence="2" type="primary">hutI_2</name>
    <name evidence="2" type="ORF">Mcate_01221</name>
</gene>
<keyword evidence="2" id="KW-0378">Hydrolase</keyword>